<dbReference type="EMBL" id="RBLG01000006">
    <property type="protein sequence ID" value="RKS42821.1"/>
    <property type="molecule type" value="Genomic_DNA"/>
</dbReference>
<evidence type="ECO:0000256" key="6">
    <source>
        <dbReference type="ARBA" id="ARBA00022777"/>
    </source>
</evidence>
<dbReference type="InterPro" id="IPR029016">
    <property type="entry name" value="GAF-like_dom_sf"/>
</dbReference>
<dbReference type="RefSeq" id="WP_121346892.1">
    <property type="nucleotide sequence ID" value="NZ_RBLG01000006.1"/>
</dbReference>
<dbReference type="SMART" id="SM00387">
    <property type="entry name" value="HATPase_c"/>
    <property type="match status" value="1"/>
</dbReference>
<dbReference type="AlphaFoldDB" id="A0A495NWH9"/>
<evidence type="ECO:0000256" key="3">
    <source>
        <dbReference type="ARBA" id="ARBA00022553"/>
    </source>
</evidence>
<dbReference type="Gene3D" id="3.30.565.10">
    <property type="entry name" value="Histidine kinase-like ATPase, C-terminal domain"/>
    <property type="match status" value="1"/>
</dbReference>
<keyword evidence="6" id="KW-0418">Kinase</keyword>
<dbReference type="PRINTS" id="PR00344">
    <property type="entry name" value="BCTRLSENSOR"/>
</dbReference>
<evidence type="ECO:0000256" key="1">
    <source>
        <dbReference type="ARBA" id="ARBA00000085"/>
    </source>
</evidence>
<dbReference type="PANTHER" id="PTHR42878">
    <property type="entry name" value="TWO-COMPONENT HISTIDINE KINASE"/>
    <property type="match status" value="1"/>
</dbReference>
<dbReference type="InterPro" id="IPR004358">
    <property type="entry name" value="Sig_transdc_His_kin-like_C"/>
</dbReference>
<dbReference type="GO" id="GO:0000155">
    <property type="term" value="F:phosphorelay sensor kinase activity"/>
    <property type="evidence" value="ECO:0007669"/>
    <property type="project" value="InterPro"/>
</dbReference>
<dbReference type="Proteomes" id="UP000276282">
    <property type="component" value="Unassembled WGS sequence"/>
</dbReference>
<organism evidence="10 11">
    <name type="scientific">Gillisia mitskevichiae</name>
    <dbReference type="NCBI Taxonomy" id="270921"/>
    <lineage>
        <taxon>Bacteria</taxon>
        <taxon>Pseudomonadati</taxon>
        <taxon>Bacteroidota</taxon>
        <taxon>Flavobacteriia</taxon>
        <taxon>Flavobacteriales</taxon>
        <taxon>Flavobacteriaceae</taxon>
        <taxon>Gillisia</taxon>
    </lineage>
</organism>
<evidence type="ECO:0000256" key="4">
    <source>
        <dbReference type="ARBA" id="ARBA00022679"/>
    </source>
</evidence>
<dbReference type="EC" id="2.7.13.3" evidence="2"/>
<proteinExistence type="predicted"/>
<evidence type="ECO:0000256" key="2">
    <source>
        <dbReference type="ARBA" id="ARBA00012438"/>
    </source>
</evidence>
<dbReference type="Pfam" id="PF01590">
    <property type="entry name" value="GAF"/>
    <property type="match status" value="1"/>
</dbReference>
<keyword evidence="11" id="KW-1185">Reference proteome</keyword>
<evidence type="ECO:0000313" key="10">
    <source>
        <dbReference type="EMBL" id="RKS42821.1"/>
    </source>
</evidence>
<dbReference type="InterPro" id="IPR003661">
    <property type="entry name" value="HisK_dim/P_dom"/>
</dbReference>
<dbReference type="GO" id="GO:0000156">
    <property type="term" value="F:phosphorelay response regulator activity"/>
    <property type="evidence" value="ECO:0007669"/>
    <property type="project" value="TreeGrafter"/>
</dbReference>
<name>A0A495NWH9_9FLAO</name>
<dbReference type="Gene3D" id="3.30.450.40">
    <property type="match status" value="1"/>
</dbReference>
<keyword evidence="5" id="KW-0547">Nucleotide-binding</keyword>
<evidence type="ECO:0000259" key="9">
    <source>
        <dbReference type="PROSITE" id="PS50109"/>
    </source>
</evidence>
<evidence type="ECO:0000256" key="8">
    <source>
        <dbReference type="ARBA" id="ARBA00023012"/>
    </source>
</evidence>
<dbReference type="InterPro" id="IPR036097">
    <property type="entry name" value="HisK_dim/P_sf"/>
</dbReference>
<evidence type="ECO:0000256" key="5">
    <source>
        <dbReference type="ARBA" id="ARBA00022741"/>
    </source>
</evidence>
<dbReference type="GO" id="GO:0007234">
    <property type="term" value="P:osmosensory signaling via phosphorelay pathway"/>
    <property type="evidence" value="ECO:0007669"/>
    <property type="project" value="TreeGrafter"/>
</dbReference>
<dbReference type="OrthoDB" id="9124519at2"/>
<dbReference type="GO" id="GO:0030295">
    <property type="term" value="F:protein kinase activator activity"/>
    <property type="evidence" value="ECO:0007669"/>
    <property type="project" value="TreeGrafter"/>
</dbReference>
<dbReference type="GO" id="GO:0005524">
    <property type="term" value="F:ATP binding"/>
    <property type="evidence" value="ECO:0007669"/>
    <property type="project" value="UniProtKB-KW"/>
</dbReference>
<dbReference type="Pfam" id="PF00512">
    <property type="entry name" value="HisKA"/>
    <property type="match status" value="1"/>
</dbReference>
<dbReference type="SUPFAM" id="SSF55874">
    <property type="entry name" value="ATPase domain of HSP90 chaperone/DNA topoisomerase II/histidine kinase"/>
    <property type="match status" value="1"/>
</dbReference>
<dbReference type="CDD" id="cd00075">
    <property type="entry name" value="HATPase"/>
    <property type="match status" value="1"/>
</dbReference>
<dbReference type="Pfam" id="PF02518">
    <property type="entry name" value="HATPase_c"/>
    <property type="match status" value="1"/>
</dbReference>
<evidence type="ECO:0000256" key="7">
    <source>
        <dbReference type="ARBA" id="ARBA00022840"/>
    </source>
</evidence>
<dbReference type="PROSITE" id="PS50109">
    <property type="entry name" value="HIS_KIN"/>
    <property type="match status" value="1"/>
</dbReference>
<gene>
    <name evidence="10" type="ORF">BC962_3108</name>
</gene>
<dbReference type="InterPro" id="IPR050351">
    <property type="entry name" value="BphY/WalK/GraS-like"/>
</dbReference>
<dbReference type="SMART" id="SM00388">
    <property type="entry name" value="HisKA"/>
    <property type="match status" value="1"/>
</dbReference>
<dbReference type="CDD" id="cd00082">
    <property type="entry name" value="HisKA"/>
    <property type="match status" value="1"/>
</dbReference>
<protein>
    <recommendedName>
        <fullName evidence="2">histidine kinase</fullName>
        <ecNumber evidence="2">2.7.13.3</ecNumber>
    </recommendedName>
</protein>
<keyword evidence="7" id="KW-0067">ATP-binding</keyword>
<dbReference type="InterPro" id="IPR036890">
    <property type="entry name" value="HATPase_C_sf"/>
</dbReference>
<keyword evidence="4" id="KW-0808">Transferase</keyword>
<evidence type="ECO:0000313" key="11">
    <source>
        <dbReference type="Proteomes" id="UP000276282"/>
    </source>
</evidence>
<dbReference type="SUPFAM" id="SSF47384">
    <property type="entry name" value="Homodimeric domain of signal transducing histidine kinase"/>
    <property type="match status" value="1"/>
</dbReference>
<dbReference type="Gene3D" id="1.10.287.130">
    <property type="match status" value="1"/>
</dbReference>
<accession>A0A495NWH9</accession>
<feature type="domain" description="Histidine kinase" evidence="9">
    <location>
        <begin position="185"/>
        <end position="398"/>
    </location>
</feature>
<comment type="catalytic activity">
    <reaction evidence="1">
        <text>ATP + protein L-histidine = ADP + protein N-phospho-L-histidine.</text>
        <dbReference type="EC" id="2.7.13.3"/>
    </reaction>
</comment>
<dbReference type="InterPro" id="IPR003594">
    <property type="entry name" value="HATPase_dom"/>
</dbReference>
<dbReference type="SMART" id="SM00065">
    <property type="entry name" value="GAF"/>
    <property type="match status" value="1"/>
</dbReference>
<keyword evidence="8" id="KW-0902">Two-component regulatory system</keyword>
<comment type="caution">
    <text evidence="10">The sequence shown here is derived from an EMBL/GenBank/DDBJ whole genome shotgun (WGS) entry which is preliminary data.</text>
</comment>
<keyword evidence="3" id="KW-0597">Phosphoprotein</keyword>
<sequence>MYKNTLSPDLNNDIENIAQIGAIPSILNVICRTTGMKFSAIARVTEDKWITCMSQDEINFGLNTGDELVLETTICNEIRQHHSPVIIENAVESEIFCNHPTPAHYGFKSYISYPIFRKDGRFFGTLCAIDPEPAKLENQETKELFELYTQLISFHLDAIEEIKELSSNLKEERQIAELRETFIAILGHDLRNPVGTTRMCADILLQLELPELAKRQARTIKATSYRMQGLIDNLLDFAKGHLGDGIILELSEDNKALKKALNQVITEIRTIDPDRIIQLNINLKDSVICDHNRICQLYSNLLGNAIKHGTSNKPIITEVSSINGQFNLMVSNSGDRIPEDKMISLFKPFFTTNSANNKSGLGLGLYISSEIAKAHGGNMNVKSIEDNTKFTFSMPNKKVVSIV</sequence>
<dbReference type="InterPro" id="IPR003018">
    <property type="entry name" value="GAF"/>
</dbReference>
<reference evidence="10 11" key="1">
    <citation type="submission" date="2018-10" db="EMBL/GenBank/DDBJ databases">
        <title>Genomic Encyclopedia of Archaeal and Bacterial Type Strains, Phase II (KMG-II): from individual species to whole genera.</title>
        <authorList>
            <person name="Goeker M."/>
        </authorList>
    </citation>
    <scope>NUCLEOTIDE SEQUENCE [LARGE SCALE GENOMIC DNA]</scope>
    <source>
        <strain evidence="10 11">DSM 19839</strain>
    </source>
</reference>
<dbReference type="InterPro" id="IPR005467">
    <property type="entry name" value="His_kinase_dom"/>
</dbReference>
<dbReference type="SUPFAM" id="SSF55781">
    <property type="entry name" value="GAF domain-like"/>
    <property type="match status" value="1"/>
</dbReference>
<dbReference type="PANTHER" id="PTHR42878:SF7">
    <property type="entry name" value="SENSOR HISTIDINE KINASE GLRK"/>
    <property type="match status" value="1"/>
</dbReference>